<dbReference type="PANTHER" id="PTHR47074:SF48">
    <property type="entry name" value="POLYNUCLEOTIDYL TRANSFERASE, RIBONUCLEASE H-LIKE SUPERFAMILY PROTEIN"/>
    <property type="match status" value="1"/>
</dbReference>
<comment type="caution">
    <text evidence="2">The sequence shown here is derived from an EMBL/GenBank/DDBJ whole genome shotgun (WGS) entry which is preliminary data.</text>
</comment>
<dbReference type="AlphaFoldDB" id="A0AAW2CCZ8"/>
<keyword evidence="3" id="KW-1185">Reference proteome</keyword>
<evidence type="ECO:0000256" key="1">
    <source>
        <dbReference type="SAM" id="MobiDB-lite"/>
    </source>
</evidence>
<dbReference type="EMBL" id="JAZDWU010000007">
    <property type="protein sequence ID" value="KAK9996066.1"/>
    <property type="molecule type" value="Genomic_DNA"/>
</dbReference>
<reference evidence="2 3" key="1">
    <citation type="submission" date="2024-01" db="EMBL/GenBank/DDBJ databases">
        <title>A telomere-to-telomere, gap-free genome of sweet tea (Lithocarpus litseifolius).</title>
        <authorList>
            <person name="Zhou J."/>
        </authorList>
    </citation>
    <scope>NUCLEOTIDE SEQUENCE [LARGE SCALE GENOMIC DNA]</scope>
    <source>
        <strain evidence="2">Zhou-2022a</strain>
        <tissue evidence="2">Leaf</tissue>
    </source>
</reference>
<feature type="compositionally biased region" description="Basic residues" evidence="1">
    <location>
        <begin position="1"/>
        <end position="16"/>
    </location>
</feature>
<feature type="region of interest" description="Disordered" evidence="1">
    <location>
        <begin position="1"/>
        <end position="23"/>
    </location>
</feature>
<evidence type="ECO:0000313" key="2">
    <source>
        <dbReference type="EMBL" id="KAK9996066.1"/>
    </source>
</evidence>
<evidence type="ECO:0008006" key="4">
    <source>
        <dbReference type="Google" id="ProtNLM"/>
    </source>
</evidence>
<name>A0AAW2CCZ8_9ROSI</name>
<organism evidence="2 3">
    <name type="scientific">Lithocarpus litseifolius</name>
    <dbReference type="NCBI Taxonomy" id="425828"/>
    <lineage>
        <taxon>Eukaryota</taxon>
        <taxon>Viridiplantae</taxon>
        <taxon>Streptophyta</taxon>
        <taxon>Embryophyta</taxon>
        <taxon>Tracheophyta</taxon>
        <taxon>Spermatophyta</taxon>
        <taxon>Magnoliopsida</taxon>
        <taxon>eudicotyledons</taxon>
        <taxon>Gunneridae</taxon>
        <taxon>Pentapetalae</taxon>
        <taxon>rosids</taxon>
        <taxon>fabids</taxon>
        <taxon>Fagales</taxon>
        <taxon>Fagaceae</taxon>
        <taxon>Lithocarpus</taxon>
    </lineage>
</organism>
<protein>
    <recommendedName>
        <fullName evidence="4">RNase H type-1 domain-containing protein</fullName>
    </recommendedName>
</protein>
<evidence type="ECO:0000313" key="3">
    <source>
        <dbReference type="Proteomes" id="UP001459277"/>
    </source>
</evidence>
<gene>
    <name evidence="2" type="ORF">SO802_020752</name>
</gene>
<dbReference type="PANTHER" id="PTHR47074">
    <property type="entry name" value="BNAC02G40300D PROTEIN"/>
    <property type="match status" value="1"/>
</dbReference>
<dbReference type="InterPro" id="IPR052929">
    <property type="entry name" value="RNase_H-like_EbsB-rel"/>
</dbReference>
<accession>A0AAW2CCZ8</accession>
<sequence length="276" mass="30906">MKRKTKQKRKTKKKNQSRPPFHGDEFESLICKRELVLVRVEQQREPAIRAVPWLIMDKGGVVGLIDGCGGCCWLRLVVSPVRVLQPNARVSALIDHQNGAWNTELVRQIFLQHEADSILAIPLGPPFPRDSRVWAYTASGRFSVECFQLKLEAESLALVAVIAWCLWSSQIQVRLGGERQSAWLTFQRAQTDLEEFQLANHLPTQPRFVSELLWSPPKPPWFKINVDGAVFSSLKTVGVGIVVRDQRGNVAAAMSKLVNAPLGPLETEAKAVEEAI</sequence>
<proteinExistence type="predicted"/>
<dbReference type="Proteomes" id="UP001459277">
    <property type="component" value="Unassembled WGS sequence"/>
</dbReference>